<organism evidence="2 3">
    <name type="scientific">Anaerosacchariphilus hominis</name>
    <dbReference type="NCBI Taxonomy" id="2763017"/>
    <lineage>
        <taxon>Bacteria</taxon>
        <taxon>Bacillati</taxon>
        <taxon>Bacillota</taxon>
        <taxon>Clostridia</taxon>
        <taxon>Lachnospirales</taxon>
        <taxon>Lachnospiraceae</taxon>
        <taxon>Anaerosacchariphilus</taxon>
    </lineage>
</organism>
<name>A0A923RMP1_9FIRM</name>
<feature type="domain" description="Methyltransferase" evidence="1">
    <location>
        <begin position="155"/>
        <end position="292"/>
    </location>
</feature>
<sequence>MEELKAILEKYLNEELEMIILSGSRKGREEGKTRIRPVLLKGQLRFQAETFRGPKAFHENLTAEETKLRIPELLTEVYTQLQLTAGAGTVTALVSKKGKVTVKEKKKADKKADKKVSLEHNKKKAYLLEEGKPVPFLVDLGVMTPEGRVVHARYDKFRQINRFLEFVEDILPALPRDREVAILDFGCGKSYLTFAIYYYLRECQGLDVRIIGLDLKEDVIRKCAALSKKYGYEKLDFLQGDIAGYEGCTRVDMVVTLHACDTATDYALYKAIRWGAQVILSVPCCQHELNKQIENEALAPILKYGILKERIAALATDGLRAELLEQQGYETQLLEFIDMEHTPKNILIRAVKRRGAEKGKKEKAAAYERCAEALHADLTLERLLSAGRSPADSYRSRKKGDKS</sequence>
<dbReference type="PANTHER" id="PTHR13369:SF3">
    <property type="entry name" value="METHYLTRANSFERASE DOMAIN-CONTAINING PROTEIN"/>
    <property type="match status" value="1"/>
</dbReference>
<dbReference type="CDD" id="cd02440">
    <property type="entry name" value="AdoMet_MTases"/>
    <property type="match status" value="1"/>
</dbReference>
<protein>
    <submittedName>
        <fullName evidence="2">SAM-dependent methyltransferase</fullName>
    </submittedName>
</protein>
<evidence type="ECO:0000259" key="1">
    <source>
        <dbReference type="Pfam" id="PF13679"/>
    </source>
</evidence>
<dbReference type="SUPFAM" id="SSF53335">
    <property type="entry name" value="S-adenosyl-L-methionine-dependent methyltransferases"/>
    <property type="match status" value="1"/>
</dbReference>
<evidence type="ECO:0000313" key="3">
    <source>
        <dbReference type="Proteomes" id="UP000649345"/>
    </source>
</evidence>
<dbReference type="EMBL" id="JACOOR010000001">
    <property type="protein sequence ID" value="MBC5658600.1"/>
    <property type="molecule type" value="Genomic_DNA"/>
</dbReference>
<evidence type="ECO:0000313" key="2">
    <source>
        <dbReference type="EMBL" id="MBC5658600.1"/>
    </source>
</evidence>
<keyword evidence="2" id="KW-0808">Transferase</keyword>
<accession>A0A923RMP1</accession>
<dbReference type="GO" id="GO:0005737">
    <property type="term" value="C:cytoplasm"/>
    <property type="evidence" value="ECO:0007669"/>
    <property type="project" value="TreeGrafter"/>
</dbReference>
<dbReference type="GO" id="GO:0032259">
    <property type="term" value="P:methylation"/>
    <property type="evidence" value="ECO:0007669"/>
    <property type="project" value="UniProtKB-KW"/>
</dbReference>
<proteinExistence type="predicted"/>
<dbReference type="InterPro" id="IPR029063">
    <property type="entry name" value="SAM-dependent_MTases_sf"/>
</dbReference>
<dbReference type="Gene3D" id="3.40.50.150">
    <property type="entry name" value="Vaccinia Virus protein VP39"/>
    <property type="match status" value="1"/>
</dbReference>
<dbReference type="GO" id="GO:0008168">
    <property type="term" value="F:methyltransferase activity"/>
    <property type="evidence" value="ECO:0007669"/>
    <property type="project" value="UniProtKB-KW"/>
</dbReference>
<dbReference type="PANTHER" id="PTHR13369">
    <property type="match status" value="1"/>
</dbReference>
<keyword evidence="2" id="KW-0489">Methyltransferase</keyword>
<dbReference type="Proteomes" id="UP000649345">
    <property type="component" value="Unassembled WGS sequence"/>
</dbReference>
<dbReference type="Pfam" id="PF13679">
    <property type="entry name" value="Methyltransf_32"/>
    <property type="match status" value="1"/>
</dbReference>
<dbReference type="AlphaFoldDB" id="A0A923RMP1"/>
<comment type="caution">
    <text evidence="2">The sequence shown here is derived from an EMBL/GenBank/DDBJ whole genome shotgun (WGS) entry which is preliminary data.</text>
</comment>
<reference evidence="2" key="1">
    <citation type="submission" date="2020-08" db="EMBL/GenBank/DDBJ databases">
        <title>Genome public.</title>
        <authorList>
            <person name="Liu C."/>
            <person name="Sun Q."/>
        </authorList>
    </citation>
    <scope>NUCLEOTIDE SEQUENCE</scope>
    <source>
        <strain evidence="2">NSJ-68</strain>
    </source>
</reference>
<dbReference type="InterPro" id="IPR025714">
    <property type="entry name" value="Methyltranfer_dom"/>
</dbReference>
<gene>
    <name evidence="2" type="ORF">H8S44_02210</name>
</gene>
<keyword evidence="3" id="KW-1185">Reference proteome</keyword>
<dbReference type="RefSeq" id="WP_186873000.1">
    <property type="nucleotide sequence ID" value="NZ_JACOOR010000001.1"/>
</dbReference>